<dbReference type="PATRIC" id="fig|1122147.4.peg.79"/>
<dbReference type="AlphaFoldDB" id="A0A0R1X7X1"/>
<reference evidence="1 2" key="1">
    <citation type="journal article" date="2015" name="Genome Announc.">
        <title>Expanding the biotechnology potential of lactobacilli through comparative genomics of 213 strains and associated genera.</title>
        <authorList>
            <person name="Sun Z."/>
            <person name="Harris H.M."/>
            <person name="McCann A."/>
            <person name="Guo C."/>
            <person name="Argimon S."/>
            <person name="Zhang W."/>
            <person name="Yang X."/>
            <person name="Jeffery I.B."/>
            <person name="Cooney J.C."/>
            <person name="Kagawa T.F."/>
            <person name="Liu W."/>
            <person name="Song Y."/>
            <person name="Salvetti E."/>
            <person name="Wrobel A."/>
            <person name="Rasinkangas P."/>
            <person name="Parkhill J."/>
            <person name="Rea M.C."/>
            <person name="O'Sullivan O."/>
            <person name="Ritari J."/>
            <person name="Douillard F.P."/>
            <person name="Paul Ross R."/>
            <person name="Yang R."/>
            <person name="Briner A.E."/>
            <person name="Felis G.E."/>
            <person name="de Vos W.M."/>
            <person name="Barrangou R."/>
            <person name="Klaenhammer T.R."/>
            <person name="Caufield P.W."/>
            <person name="Cui Y."/>
            <person name="Zhang H."/>
            <person name="O'Toole P.W."/>
        </authorList>
    </citation>
    <scope>NUCLEOTIDE SEQUENCE [LARGE SCALE GENOMIC DNA]</scope>
    <source>
        <strain evidence="1 2">DSM 16991</strain>
    </source>
</reference>
<dbReference type="RefSeq" id="WP_027828922.1">
    <property type="nucleotide sequence ID" value="NZ_AUEH01000033.1"/>
</dbReference>
<comment type="caution">
    <text evidence="1">The sequence shown here is derived from an EMBL/GenBank/DDBJ whole genome shotgun (WGS) entry which is preliminary data.</text>
</comment>
<evidence type="ECO:0000313" key="2">
    <source>
        <dbReference type="Proteomes" id="UP000050949"/>
    </source>
</evidence>
<organism evidence="1 2">
    <name type="scientific">Schleiferilactobacillus harbinensis DSM 16991</name>
    <dbReference type="NCBI Taxonomy" id="1122147"/>
    <lineage>
        <taxon>Bacteria</taxon>
        <taxon>Bacillati</taxon>
        <taxon>Bacillota</taxon>
        <taxon>Bacilli</taxon>
        <taxon>Lactobacillales</taxon>
        <taxon>Lactobacillaceae</taxon>
        <taxon>Schleiferilactobacillus</taxon>
    </lineage>
</organism>
<dbReference type="SUPFAM" id="SSF55961">
    <property type="entry name" value="Bet v1-like"/>
    <property type="match status" value="1"/>
</dbReference>
<dbReference type="eggNOG" id="ENOG50337UX">
    <property type="taxonomic scope" value="Bacteria"/>
</dbReference>
<proteinExistence type="predicted"/>
<dbReference type="Proteomes" id="UP000050949">
    <property type="component" value="Unassembled WGS sequence"/>
</dbReference>
<protein>
    <recommendedName>
        <fullName evidence="3">DUF3284 domain-containing protein</fullName>
    </recommendedName>
</protein>
<gene>
    <name evidence="1" type="ORF">FC91_GL000076</name>
</gene>
<sequence>MEIKQTLNVPAKYLWHKIIESVLYDARRQTGKPLQETQLAGLKYTKTFANHQQATLQILTLEPNQEYAYTTTTSRNAYTVRYALTAVDAEHTTLVYTEKIDSKGGLQRANDILTSFLLGWGRKRNFKKMLAKMTEEYHQDGQAAS</sequence>
<dbReference type="EMBL" id="AZFW01000079">
    <property type="protein sequence ID" value="KRM26248.1"/>
    <property type="molecule type" value="Genomic_DNA"/>
</dbReference>
<evidence type="ECO:0000313" key="1">
    <source>
        <dbReference type="EMBL" id="KRM26248.1"/>
    </source>
</evidence>
<name>A0A0R1X7X1_9LACO</name>
<dbReference type="Pfam" id="PF11687">
    <property type="entry name" value="DUF3284"/>
    <property type="match status" value="1"/>
</dbReference>
<dbReference type="InterPro" id="IPR021701">
    <property type="entry name" value="DUF3284"/>
</dbReference>
<dbReference type="OrthoDB" id="2361512at2"/>
<accession>A0A0R1X7X1</accession>
<evidence type="ECO:0008006" key="3">
    <source>
        <dbReference type="Google" id="ProtNLM"/>
    </source>
</evidence>